<dbReference type="InterPro" id="IPR023753">
    <property type="entry name" value="FAD/NAD-binding_dom"/>
</dbReference>
<evidence type="ECO:0000313" key="12">
    <source>
        <dbReference type="Proteomes" id="UP001313282"/>
    </source>
</evidence>
<dbReference type="GO" id="GO:0051537">
    <property type="term" value="F:2 iron, 2 sulfur cluster binding"/>
    <property type="evidence" value="ECO:0007669"/>
    <property type="project" value="UniProtKB-KW"/>
</dbReference>
<dbReference type="InterPro" id="IPR050446">
    <property type="entry name" value="FAD-oxidoreductase/Apoptosis"/>
</dbReference>
<keyword evidence="7" id="KW-0560">Oxidoreductase</keyword>
<evidence type="ECO:0000256" key="7">
    <source>
        <dbReference type="ARBA" id="ARBA00023002"/>
    </source>
</evidence>
<evidence type="ECO:0000256" key="8">
    <source>
        <dbReference type="ARBA" id="ARBA00023004"/>
    </source>
</evidence>
<keyword evidence="3" id="KW-0285">Flavoprotein</keyword>
<evidence type="ECO:0000256" key="2">
    <source>
        <dbReference type="ARBA" id="ARBA00006442"/>
    </source>
</evidence>
<dbReference type="PROSITE" id="PS51296">
    <property type="entry name" value="RIESKE"/>
    <property type="match status" value="1"/>
</dbReference>
<proteinExistence type="inferred from homology"/>
<accession>A0AAN8MZ99</accession>
<dbReference type="PANTHER" id="PTHR43557:SF2">
    <property type="entry name" value="RIESKE DOMAIN-CONTAINING PROTEIN-RELATED"/>
    <property type="match status" value="1"/>
</dbReference>
<comment type="similarity">
    <text evidence="2">Belongs to the FAD-dependent oxidoreductase family.</text>
</comment>
<comment type="caution">
    <text evidence="11">The sequence shown here is derived from an EMBL/GenBank/DDBJ whole genome shotgun (WGS) entry which is preliminary data.</text>
</comment>
<dbReference type="PANTHER" id="PTHR43557">
    <property type="entry name" value="APOPTOSIS-INDUCING FACTOR 1"/>
    <property type="match status" value="1"/>
</dbReference>
<protein>
    <recommendedName>
        <fullName evidence="10">Rieske domain-containing protein</fullName>
    </recommendedName>
</protein>
<dbReference type="Pfam" id="PF00355">
    <property type="entry name" value="Rieske"/>
    <property type="match status" value="1"/>
</dbReference>
<keyword evidence="5" id="KW-0479">Metal-binding</keyword>
<dbReference type="Gene3D" id="3.30.390.30">
    <property type="match status" value="1"/>
</dbReference>
<dbReference type="Gene3D" id="3.50.50.60">
    <property type="entry name" value="FAD/NAD(P)-binding domain"/>
    <property type="match status" value="2"/>
</dbReference>
<dbReference type="CDD" id="cd03478">
    <property type="entry name" value="Rieske_AIFL_N"/>
    <property type="match status" value="1"/>
</dbReference>
<reference evidence="11 12" key="1">
    <citation type="submission" date="2019-10" db="EMBL/GenBank/DDBJ databases">
        <authorList>
            <person name="Palmer J.M."/>
        </authorList>
    </citation>
    <scope>NUCLEOTIDE SEQUENCE [LARGE SCALE GENOMIC DNA]</scope>
    <source>
        <strain evidence="11 12">TWF718</strain>
    </source>
</reference>
<dbReference type="InterPro" id="IPR036188">
    <property type="entry name" value="FAD/NAD-bd_sf"/>
</dbReference>
<evidence type="ECO:0000256" key="9">
    <source>
        <dbReference type="ARBA" id="ARBA00023014"/>
    </source>
</evidence>
<dbReference type="GO" id="GO:0046872">
    <property type="term" value="F:metal ion binding"/>
    <property type="evidence" value="ECO:0007669"/>
    <property type="project" value="UniProtKB-KW"/>
</dbReference>
<keyword evidence="8" id="KW-0408">Iron</keyword>
<gene>
    <name evidence="11" type="ORF">TWF718_006972</name>
</gene>
<dbReference type="SUPFAM" id="SSF50022">
    <property type="entry name" value="ISP domain"/>
    <property type="match status" value="1"/>
</dbReference>
<dbReference type="SUPFAM" id="SSF51905">
    <property type="entry name" value="FAD/NAD(P)-binding domain"/>
    <property type="match status" value="2"/>
</dbReference>
<dbReference type="Pfam" id="PF07992">
    <property type="entry name" value="Pyr_redox_2"/>
    <property type="match status" value="1"/>
</dbReference>
<keyword evidence="6" id="KW-0274">FAD</keyword>
<comment type="cofactor">
    <cofactor evidence="1">
        <name>FAD</name>
        <dbReference type="ChEBI" id="CHEBI:57692"/>
    </cofactor>
</comment>
<dbReference type="AlphaFoldDB" id="A0AAN8MZ99"/>
<evidence type="ECO:0000313" key="11">
    <source>
        <dbReference type="EMBL" id="KAK6345032.1"/>
    </source>
</evidence>
<feature type="domain" description="Rieske" evidence="10">
    <location>
        <begin position="6"/>
        <end position="105"/>
    </location>
</feature>
<evidence type="ECO:0000256" key="4">
    <source>
        <dbReference type="ARBA" id="ARBA00022714"/>
    </source>
</evidence>
<dbReference type="Proteomes" id="UP001313282">
    <property type="component" value="Unassembled WGS sequence"/>
</dbReference>
<keyword evidence="9" id="KW-0411">Iron-sulfur</keyword>
<dbReference type="PRINTS" id="PR00411">
    <property type="entry name" value="PNDRDTASEI"/>
</dbReference>
<dbReference type="Gene3D" id="2.102.10.10">
    <property type="entry name" value="Rieske [2Fe-2S] iron-sulphur domain"/>
    <property type="match status" value="1"/>
</dbReference>
<name>A0AAN8MZ99_9PEZI</name>
<keyword evidence="12" id="KW-1185">Reference proteome</keyword>
<evidence type="ECO:0000256" key="6">
    <source>
        <dbReference type="ARBA" id="ARBA00022827"/>
    </source>
</evidence>
<evidence type="ECO:0000256" key="3">
    <source>
        <dbReference type="ARBA" id="ARBA00022630"/>
    </source>
</evidence>
<dbReference type="InterPro" id="IPR017941">
    <property type="entry name" value="Rieske_2Fe-2S"/>
</dbReference>
<dbReference type="EMBL" id="JAVHNR010000004">
    <property type="protein sequence ID" value="KAK6345032.1"/>
    <property type="molecule type" value="Genomic_DNA"/>
</dbReference>
<dbReference type="InterPro" id="IPR036922">
    <property type="entry name" value="Rieske_2Fe-2S_sf"/>
</dbReference>
<dbReference type="SUPFAM" id="SSF55424">
    <property type="entry name" value="FAD/NAD-linked reductases, dimerisation (C-terminal) domain"/>
    <property type="match status" value="1"/>
</dbReference>
<dbReference type="GO" id="GO:0005737">
    <property type="term" value="C:cytoplasm"/>
    <property type="evidence" value="ECO:0007669"/>
    <property type="project" value="TreeGrafter"/>
</dbReference>
<evidence type="ECO:0000259" key="10">
    <source>
        <dbReference type="PROSITE" id="PS51296"/>
    </source>
</evidence>
<keyword evidence="4" id="KW-0001">2Fe-2S</keyword>
<sequence length="542" mass="58864">MPHYKLIGVEKSDLKPTFKREVTVDGLGDTKLLLVQVGQNITALSPRCTHYGAPLVKGTLTPSGRLKCPWHGACFNATTGDIEDAPALDPLNSFPVVLNGNDLIIEAEEYQIKEFSRVPTYTCKQTVSDDTVLIIGGGSGAIGALEALREYGYQAKIIVLSKEPHPPIDRTKLSKTLVSDPSKIACRTIEFFKGLDVDFHLSTIVRDIDFEKHLVETEDGRNFHYKKVILATGATPKILPLEGFKNLGNIFTIRTIENAKAIVNAIGLKGGKKVVVIGSSFIGMEVANFLIGKQHEVAVVGMEGVPMERVMGERVGASFQSILEKKGVRFYMNASVEAAVPSSSDTSLVGSVILEGGTALEADAVILGVGVAPATEYIKRFSLEKDGSLRVDDSFRVIGVKDAYAIGDIATYPYRGPGSHPDSITRIEHWNVAQNSGRSVAKHIATGETAEFFTPVFWSALGLQLRYCGNAMVGYDDVVIDGHLEENKFVAYYTQGETVVAVASMQRDPIVMQCSELMRRHAMPKKTDIQNGADVMTIEVPA</sequence>
<dbReference type="Pfam" id="PF14759">
    <property type="entry name" value="Reductase_C"/>
    <property type="match status" value="1"/>
</dbReference>
<evidence type="ECO:0000256" key="5">
    <source>
        <dbReference type="ARBA" id="ARBA00022723"/>
    </source>
</evidence>
<dbReference type="InterPro" id="IPR016156">
    <property type="entry name" value="FAD/NAD-linked_Rdtase_dimer_sf"/>
</dbReference>
<organism evidence="11 12">
    <name type="scientific">Orbilia javanica</name>
    <dbReference type="NCBI Taxonomy" id="47235"/>
    <lineage>
        <taxon>Eukaryota</taxon>
        <taxon>Fungi</taxon>
        <taxon>Dikarya</taxon>
        <taxon>Ascomycota</taxon>
        <taxon>Pezizomycotina</taxon>
        <taxon>Orbiliomycetes</taxon>
        <taxon>Orbiliales</taxon>
        <taxon>Orbiliaceae</taxon>
        <taxon>Orbilia</taxon>
    </lineage>
</organism>
<dbReference type="PRINTS" id="PR00368">
    <property type="entry name" value="FADPNR"/>
</dbReference>
<evidence type="ECO:0000256" key="1">
    <source>
        <dbReference type="ARBA" id="ARBA00001974"/>
    </source>
</evidence>
<dbReference type="InterPro" id="IPR028202">
    <property type="entry name" value="Reductase_C"/>
</dbReference>
<dbReference type="GO" id="GO:0016651">
    <property type="term" value="F:oxidoreductase activity, acting on NAD(P)H"/>
    <property type="evidence" value="ECO:0007669"/>
    <property type="project" value="TreeGrafter"/>
</dbReference>